<evidence type="ECO:0000313" key="2">
    <source>
        <dbReference type="Proteomes" id="UP000247569"/>
    </source>
</evidence>
<reference evidence="1 2" key="1">
    <citation type="submission" date="2018-05" db="EMBL/GenBank/DDBJ databases">
        <title>Genomic Encyclopedia of Type Strains, Phase IV (KMG-IV): sequencing the most valuable type-strain genomes for metagenomic binning, comparative biology and taxonomic classification.</title>
        <authorList>
            <person name="Goeker M."/>
        </authorList>
    </citation>
    <scope>NUCLEOTIDE SEQUENCE [LARGE SCALE GENOMIC DNA]</scope>
    <source>
        <strain evidence="1 2">DSM 44704</strain>
    </source>
</reference>
<dbReference type="EMBL" id="QJKF01000024">
    <property type="protein sequence ID" value="PXX54618.1"/>
    <property type="molecule type" value="Genomic_DNA"/>
</dbReference>
<protein>
    <submittedName>
        <fullName evidence="1">Uncharacterized protein</fullName>
    </submittedName>
</protein>
<keyword evidence="2" id="KW-1185">Reference proteome</keyword>
<dbReference type="AlphaFoldDB" id="A0A318JRU9"/>
<accession>A0A318JRU9</accession>
<name>A0A318JRU9_9NOCA</name>
<proteinExistence type="predicted"/>
<evidence type="ECO:0000313" key="1">
    <source>
        <dbReference type="EMBL" id="PXX54618.1"/>
    </source>
</evidence>
<gene>
    <name evidence="1" type="ORF">DFR70_12459</name>
</gene>
<comment type="caution">
    <text evidence="1">The sequence shown here is derived from an EMBL/GenBank/DDBJ whole genome shotgun (WGS) entry which is preliminary data.</text>
</comment>
<dbReference type="Proteomes" id="UP000247569">
    <property type="component" value="Unassembled WGS sequence"/>
</dbReference>
<organism evidence="1 2">
    <name type="scientific">Nocardia tenerifensis</name>
    <dbReference type="NCBI Taxonomy" id="228006"/>
    <lineage>
        <taxon>Bacteria</taxon>
        <taxon>Bacillati</taxon>
        <taxon>Actinomycetota</taxon>
        <taxon>Actinomycetes</taxon>
        <taxon>Mycobacteriales</taxon>
        <taxon>Nocardiaceae</taxon>
        <taxon>Nocardia</taxon>
    </lineage>
</organism>
<sequence>MLTDKFRESIVSLQFSGLAVAVPVLSEATMVERNATATRAKADLAVMDSLLRAVPRFSIKFESSPEISWSQV</sequence>